<dbReference type="CDD" id="cd05401">
    <property type="entry name" value="NT_GlnE_GlnD_like"/>
    <property type="match status" value="1"/>
</dbReference>
<feature type="domain" description="CBS" evidence="2">
    <location>
        <begin position="103"/>
        <end position="160"/>
    </location>
</feature>
<dbReference type="InterPro" id="IPR000644">
    <property type="entry name" value="CBS_dom"/>
</dbReference>
<reference evidence="3 4" key="1">
    <citation type="submission" date="2017-03" db="EMBL/GenBank/DDBJ databases">
        <title>Complete genome sequence of Candidatus 'Thiodictyon syntrophicum' sp. nov. strain Cad16T, a photolithoautotroph purple sulfur bacterium isolated from an alpine meromictic lake.</title>
        <authorList>
            <person name="Luedin S.M."/>
            <person name="Pothier J.F."/>
            <person name="Danza F."/>
            <person name="Storelli N."/>
            <person name="Wittwer M."/>
            <person name="Tonolla M."/>
        </authorList>
    </citation>
    <scope>NUCLEOTIDE SEQUENCE [LARGE SCALE GENOMIC DNA]</scope>
    <source>
        <strain evidence="3 4">Cad16T</strain>
    </source>
</reference>
<dbReference type="InterPro" id="IPR018821">
    <property type="entry name" value="DUF294_put_nucleoTrafse_sb-bd"/>
</dbReference>
<evidence type="ECO:0000256" key="1">
    <source>
        <dbReference type="PROSITE-ProRule" id="PRU00703"/>
    </source>
</evidence>
<dbReference type="SUPFAM" id="SSF54631">
    <property type="entry name" value="CBS-domain pair"/>
    <property type="match status" value="1"/>
</dbReference>
<evidence type="ECO:0000313" key="4">
    <source>
        <dbReference type="Proteomes" id="UP000232638"/>
    </source>
</evidence>
<proteinExistence type="predicted"/>
<dbReference type="AlphaFoldDB" id="A0A2K8UC06"/>
<protein>
    <submittedName>
        <fullName evidence="3">Signal transduction protein</fullName>
    </submittedName>
</protein>
<sequence>MSDTNDFSPTQGLDESQLNMGMEQTGGADQALLRTLARRRPPVVPPEATLRDTLYQISQRQEDAAVIADPATGLPLGLVTLREMLHVISFEGGGLDDPVAAHMIGAPLTIAADSPAHRAKVLMTRRGAKHLLLIEGDGRLFGLVGQADLLGLRAGGAEALIESIGTARDLPAMTLAADQVRKRGAELFRSGMGVEALCQWVSGLHDLIAMRVIEIMEDEVDLPAVPWCWLVFGSEGRLEQTFATDQDNGLIFVPPEPAATESLRAAFLPFAQAVNQALHHCGFERCRGNIMAGNPSWCLSEGEWRRRFADWLAEPDPQAVLNGAIFFDFRPLYGSFEAADRLRAWLLAQTGSEVRFLHHLAQQAVNVPPPVGWAGQFSYDRNRDFPHTIDLKLQGARLFVDPARVWALKHGVWATNTAERLRAVGACLGRGSADTAVEIEAFHLIQRFRINQQLQTTDLDAVNRVDPDDLNELHRLMLKEAFKQAKKMQARLRQQFLS</sequence>
<accession>A0A2K8UC06</accession>
<dbReference type="KEGG" id="tsy:THSYN_20750"/>
<dbReference type="RefSeq" id="WP_100920828.1">
    <property type="nucleotide sequence ID" value="NZ_CP020370.1"/>
</dbReference>
<keyword evidence="1" id="KW-0129">CBS domain</keyword>
<name>A0A2K8UC06_9GAMM</name>
<dbReference type="InterPro" id="IPR046342">
    <property type="entry name" value="CBS_dom_sf"/>
</dbReference>
<dbReference type="SMART" id="SM00116">
    <property type="entry name" value="CBS"/>
    <property type="match status" value="2"/>
</dbReference>
<dbReference type="EMBL" id="CP020370">
    <property type="protein sequence ID" value="AUB83132.1"/>
    <property type="molecule type" value="Genomic_DNA"/>
</dbReference>
<feature type="domain" description="CBS" evidence="2">
    <location>
        <begin position="37"/>
        <end position="95"/>
    </location>
</feature>
<dbReference type="PROSITE" id="PS51371">
    <property type="entry name" value="CBS"/>
    <property type="match status" value="2"/>
</dbReference>
<evidence type="ECO:0000313" key="3">
    <source>
        <dbReference type="EMBL" id="AUB83132.1"/>
    </source>
</evidence>
<dbReference type="InterPro" id="IPR005105">
    <property type="entry name" value="GlnD_Uridyltrans_N"/>
</dbReference>
<dbReference type="Proteomes" id="UP000232638">
    <property type="component" value="Chromosome"/>
</dbReference>
<dbReference type="Pfam" id="PF10335">
    <property type="entry name" value="DUF294_C"/>
    <property type="match status" value="1"/>
</dbReference>
<gene>
    <name evidence="3" type="ORF">THSYN_20750</name>
</gene>
<dbReference type="GO" id="GO:0008773">
    <property type="term" value="F:[protein-PII] uridylyltransferase activity"/>
    <property type="evidence" value="ECO:0007669"/>
    <property type="project" value="InterPro"/>
</dbReference>
<keyword evidence="4" id="KW-1185">Reference proteome</keyword>
<evidence type="ECO:0000259" key="2">
    <source>
        <dbReference type="PROSITE" id="PS51371"/>
    </source>
</evidence>
<dbReference type="Pfam" id="PF00571">
    <property type="entry name" value="CBS"/>
    <property type="match status" value="1"/>
</dbReference>
<organism evidence="3 4">
    <name type="scientific">Candidatus Thiodictyon syntrophicum</name>
    <dbReference type="NCBI Taxonomy" id="1166950"/>
    <lineage>
        <taxon>Bacteria</taxon>
        <taxon>Pseudomonadati</taxon>
        <taxon>Pseudomonadota</taxon>
        <taxon>Gammaproteobacteria</taxon>
        <taxon>Chromatiales</taxon>
        <taxon>Chromatiaceae</taxon>
        <taxon>Thiodictyon</taxon>
    </lineage>
</organism>
<dbReference type="Pfam" id="PF03445">
    <property type="entry name" value="DUF294"/>
    <property type="match status" value="1"/>
</dbReference>
<dbReference type="Gene3D" id="3.10.580.10">
    <property type="entry name" value="CBS-domain"/>
    <property type="match status" value="1"/>
</dbReference>
<dbReference type="OrthoDB" id="9808528at2"/>